<evidence type="ECO:0000313" key="14">
    <source>
        <dbReference type="EMBL" id="WFD36916.1"/>
    </source>
</evidence>
<dbReference type="Proteomes" id="UP001219933">
    <property type="component" value="Chromosome 6"/>
</dbReference>
<sequence length="270" mass="29374">MTDPSAPASDSALRHDMVQSAVSFLADPKVQSSPVSQRISFLESKGLTPQEIDAALSQAPRGAGVHPAAAYPMVPAYPPWQRPQRDWRDWFIMAVVSGTVGYGVIALARKYLYPHLQPPNQTQVEADLAALDAKYDEVAAHLDEIDETTNAIARGLEEHQAEVAKSVADVNELIKSVREREEAHEAELRETKRVVDEIREDVSTQFQRSRDAQSRSLSELQTELKSLRSLLVSRGAAPASAPAPAAPPAESAPPPPRPAPSIPAWQLADN</sequence>
<comment type="function">
    <text evidence="10">Component of the PEX13-PEX14 docking complex, a translocon channel that specifically mediates the import of peroxisomal cargo proteins bound to PEX5 receptor. The PEX13-PEX14 docking complex forms a large import pore which can be opened to a diameter of about 9 nm. Mechanistically, PEX5 receptor along with cargo proteins associates with the PEX14 subunit of the PEX13-PEX14 docking complex in the cytosol, leading to the insertion of the receptor into the organelle membrane with the concomitant translocation of the cargo into the peroxisome matrix.</text>
</comment>
<dbReference type="Pfam" id="PF04695">
    <property type="entry name" value="Pex14_N"/>
    <property type="match status" value="1"/>
</dbReference>
<feature type="compositionally biased region" description="Pro residues" evidence="12">
    <location>
        <begin position="244"/>
        <end position="261"/>
    </location>
</feature>
<name>A0AAF0JDG8_9BASI</name>
<feature type="domain" description="Peroxisome membrane anchor protein Pex14p N-terminal" evidence="13">
    <location>
        <begin position="14"/>
        <end position="57"/>
    </location>
</feature>
<keyword evidence="6 10" id="KW-0576">Peroxisome</keyword>
<keyword evidence="2 10" id="KW-0813">Transport</keyword>
<proteinExistence type="inferred from homology"/>
<reference evidence="14" key="1">
    <citation type="submission" date="2023-03" db="EMBL/GenBank/DDBJ databases">
        <title>Mating type loci evolution in Malassezia.</title>
        <authorList>
            <person name="Coelho M.A."/>
        </authorList>
    </citation>
    <scope>NUCLEOTIDE SEQUENCE</scope>
    <source>
        <strain evidence="14">CBS 11721</strain>
    </source>
</reference>
<dbReference type="AlphaFoldDB" id="A0AAF0JDG8"/>
<evidence type="ECO:0000259" key="13">
    <source>
        <dbReference type="Pfam" id="PF04695"/>
    </source>
</evidence>
<dbReference type="GO" id="GO:1990429">
    <property type="term" value="C:peroxisomal importomer complex"/>
    <property type="evidence" value="ECO:0007669"/>
    <property type="project" value="TreeGrafter"/>
</dbReference>
<organism evidence="14 15">
    <name type="scientific">Malassezia cuniculi</name>
    <dbReference type="NCBI Taxonomy" id="948313"/>
    <lineage>
        <taxon>Eukaryota</taxon>
        <taxon>Fungi</taxon>
        <taxon>Dikarya</taxon>
        <taxon>Basidiomycota</taxon>
        <taxon>Ustilaginomycotina</taxon>
        <taxon>Malasseziomycetes</taxon>
        <taxon>Malasseziales</taxon>
        <taxon>Malasseziaceae</taxon>
        <taxon>Malassezia</taxon>
    </lineage>
</organism>
<evidence type="ECO:0000256" key="1">
    <source>
        <dbReference type="ARBA" id="ARBA00005443"/>
    </source>
</evidence>
<keyword evidence="4" id="KW-0811">Translocation</keyword>
<dbReference type="PANTHER" id="PTHR23058">
    <property type="entry name" value="PEROXISOMAL MEMBRANE PROTEIN PEX14"/>
    <property type="match status" value="1"/>
</dbReference>
<dbReference type="EMBL" id="CP119882">
    <property type="protein sequence ID" value="WFD36916.1"/>
    <property type="molecule type" value="Genomic_DNA"/>
</dbReference>
<comment type="subcellular location">
    <subcellularLocation>
        <location evidence="9 10">Peroxisome membrane</location>
    </subcellularLocation>
</comment>
<evidence type="ECO:0000256" key="12">
    <source>
        <dbReference type="SAM" id="MobiDB-lite"/>
    </source>
</evidence>
<evidence type="ECO:0000256" key="3">
    <source>
        <dbReference type="ARBA" id="ARBA00022927"/>
    </source>
</evidence>
<dbReference type="InterPro" id="IPR006785">
    <property type="entry name" value="Pex14_N"/>
</dbReference>
<gene>
    <name evidence="14" type="primary">PEX14</name>
    <name evidence="14" type="ORF">MCUN1_003808</name>
</gene>
<accession>A0AAF0JDG8</accession>
<evidence type="ECO:0000256" key="9">
    <source>
        <dbReference type="ARBA" id="ARBA00046271"/>
    </source>
</evidence>
<evidence type="ECO:0000313" key="15">
    <source>
        <dbReference type="Proteomes" id="UP001219933"/>
    </source>
</evidence>
<dbReference type="GO" id="GO:0005778">
    <property type="term" value="C:peroxisomal membrane"/>
    <property type="evidence" value="ECO:0007669"/>
    <property type="project" value="UniProtKB-SubCell"/>
</dbReference>
<keyword evidence="5 10" id="KW-0472">Membrane</keyword>
<evidence type="ECO:0000256" key="7">
    <source>
        <dbReference type="ARBA" id="ARBA00029502"/>
    </source>
</evidence>
<keyword evidence="3 10" id="KW-0653">Protein transport</keyword>
<dbReference type="InterPro" id="IPR036388">
    <property type="entry name" value="WH-like_DNA-bd_sf"/>
</dbReference>
<dbReference type="GO" id="GO:0005102">
    <property type="term" value="F:signaling receptor binding"/>
    <property type="evidence" value="ECO:0007669"/>
    <property type="project" value="TreeGrafter"/>
</dbReference>
<keyword evidence="11" id="KW-0175">Coiled coil</keyword>
<evidence type="ECO:0000256" key="8">
    <source>
        <dbReference type="ARBA" id="ARBA00029691"/>
    </source>
</evidence>
<dbReference type="PANTHER" id="PTHR23058:SF0">
    <property type="entry name" value="PEROXISOMAL MEMBRANE PROTEIN PEX14"/>
    <property type="match status" value="1"/>
</dbReference>
<evidence type="ECO:0000256" key="5">
    <source>
        <dbReference type="ARBA" id="ARBA00023136"/>
    </source>
</evidence>
<comment type="similarity">
    <text evidence="1 10">Belongs to the peroxin-14 family.</text>
</comment>
<evidence type="ECO:0000256" key="6">
    <source>
        <dbReference type="ARBA" id="ARBA00023140"/>
    </source>
</evidence>
<evidence type="ECO:0000256" key="2">
    <source>
        <dbReference type="ARBA" id="ARBA00022448"/>
    </source>
</evidence>
<evidence type="ECO:0000256" key="10">
    <source>
        <dbReference type="RuleBase" id="RU367032"/>
    </source>
</evidence>
<protein>
    <recommendedName>
        <fullName evidence="7 10">Peroxisomal membrane protein PEX14</fullName>
    </recommendedName>
    <alternativeName>
        <fullName evidence="8 10">Peroxin-14</fullName>
    </alternativeName>
</protein>
<feature type="coiled-coil region" evidence="11">
    <location>
        <begin position="167"/>
        <end position="230"/>
    </location>
</feature>
<evidence type="ECO:0000256" key="11">
    <source>
        <dbReference type="SAM" id="Coils"/>
    </source>
</evidence>
<dbReference type="GO" id="GO:0016560">
    <property type="term" value="P:protein import into peroxisome matrix, docking"/>
    <property type="evidence" value="ECO:0007669"/>
    <property type="project" value="UniProtKB-UniRule"/>
</dbReference>
<dbReference type="InterPro" id="IPR025655">
    <property type="entry name" value="PEX14"/>
</dbReference>
<keyword evidence="15" id="KW-1185">Reference proteome</keyword>
<evidence type="ECO:0000256" key="4">
    <source>
        <dbReference type="ARBA" id="ARBA00023010"/>
    </source>
</evidence>
<feature type="region of interest" description="Disordered" evidence="12">
    <location>
        <begin position="234"/>
        <end position="270"/>
    </location>
</feature>
<dbReference type="Gene3D" id="1.10.10.10">
    <property type="entry name" value="Winged helix-like DNA-binding domain superfamily/Winged helix DNA-binding domain"/>
    <property type="match status" value="1"/>
</dbReference>